<dbReference type="AlphaFoldDB" id="A0AAV8R823"/>
<protein>
    <submittedName>
        <fullName evidence="2">Uncharacterized protein</fullName>
    </submittedName>
</protein>
<feature type="region of interest" description="Disordered" evidence="1">
    <location>
        <begin position="55"/>
        <end position="127"/>
    </location>
</feature>
<organism evidence="2 3">
    <name type="scientific">Ensete ventricosum</name>
    <name type="common">Abyssinian banana</name>
    <name type="synonym">Musa ensete</name>
    <dbReference type="NCBI Taxonomy" id="4639"/>
    <lineage>
        <taxon>Eukaryota</taxon>
        <taxon>Viridiplantae</taxon>
        <taxon>Streptophyta</taxon>
        <taxon>Embryophyta</taxon>
        <taxon>Tracheophyta</taxon>
        <taxon>Spermatophyta</taxon>
        <taxon>Magnoliopsida</taxon>
        <taxon>Liliopsida</taxon>
        <taxon>Zingiberales</taxon>
        <taxon>Musaceae</taxon>
        <taxon>Ensete</taxon>
    </lineage>
</organism>
<sequence length="127" mass="14201">MGHIIPADGAGHRWCEHPSLDAHPMEQMLASGQHPQLLAAHELVHADDAALHVRLGNDRGNRRRRRRRRRRRDDVQGTWDFGKQSCNHKPLSVSFAAPPHGSDEEHDSDQDRVVGNGEDAEKDGVGE</sequence>
<comment type="caution">
    <text evidence="2">The sequence shown here is derived from an EMBL/GenBank/DDBJ whole genome shotgun (WGS) entry which is preliminary data.</text>
</comment>
<evidence type="ECO:0000256" key="1">
    <source>
        <dbReference type="SAM" id="MobiDB-lite"/>
    </source>
</evidence>
<feature type="compositionally biased region" description="Basic residues" evidence="1">
    <location>
        <begin position="61"/>
        <end position="71"/>
    </location>
</feature>
<dbReference type="EMBL" id="JAQQAF010000003">
    <property type="protein sequence ID" value="KAJ8497595.1"/>
    <property type="molecule type" value="Genomic_DNA"/>
</dbReference>
<evidence type="ECO:0000313" key="2">
    <source>
        <dbReference type="EMBL" id="KAJ8497595.1"/>
    </source>
</evidence>
<accession>A0AAV8R823</accession>
<name>A0AAV8R823_ENSVE</name>
<keyword evidence="3" id="KW-1185">Reference proteome</keyword>
<reference evidence="2 3" key="1">
    <citation type="submission" date="2022-12" db="EMBL/GenBank/DDBJ databases">
        <title>Chromosome-scale assembly of the Ensete ventricosum genome.</title>
        <authorList>
            <person name="Dussert Y."/>
            <person name="Stocks J."/>
            <person name="Wendawek A."/>
            <person name="Woldeyes F."/>
            <person name="Nichols R.A."/>
            <person name="Borrell J.S."/>
        </authorList>
    </citation>
    <scope>NUCLEOTIDE SEQUENCE [LARGE SCALE GENOMIC DNA]</scope>
    <source>
        <strain evidence="3">cv. Maze</strain>
        <tissue evidence="2">Seeds</tissue>
    </source>
</reference>
<gene>
    <name evidence="2" type="ORF">OPV22_008147</name>
</gene>
<evidence type="ECO:0000313" key="3">
    <source>
        <dbReference type="Proteomes" id="UP001222027"/>
    </source>
</evidence>
<dbReference type="Proteomes" id="UP001222027">
    <property type="component" value="Unassembled WGS sequence"/>
</dbReference>
<proteinExistence type="predicted"/>